<proteinExistence type="predicted"/>
<sequence>MLVMLSNKHTKNSWLLCHPSNHVARGVPVKEALMRTPSSSTMIKEFPSSNGQCDPKKEDRNTFTQLVQCPQVLICPPPPRPPSNGHFTP</sequence>
<evidence type="ECO:0000313" key="2">
    <source>
        <dbReference type="Proteomes" id="UP000765509"/>
    </source>
</evidence>
<protein>
    <submittedName>
        <fullName evidence="1">Uncharacterized protein</fullName>
    </submittedName>
</protein>
<keyword evidence="2" id="KW-1185">Reference proteome</keyword>
<reference evidence="1" key="1">
    <citation type="submission" date="2021-03" db="EMBL/GenBank/DDBJ databases">
        <title>Draft genome sequence of rust myrtle Austropuccinia psidii MF-1, a brazilian biotype.</title>
        <authorList>
            <person name="Quecine M.C."/>
            <person name="Pachon D.M.R."/>
            <person name="Bonatelli M.L."/>
            <person name="Correr F.H."/>
            <person name="Franceschini L.M."/>
            <person name="Leite T.F."/>
            <person name="Margarido G.R.A."/>
            <person name="Almeida C.A."/>
            <person name="Ferrarezi J.A."/>
            <person name="Labate C.A."/>
        </authorList>
    </citation>
    <scope>NUCLEOTIDE SEQUENCE</scope>
    <source>
        <strain evidence="1">MF-1</strain>
    </source>
</reference>
<dbReference type="AlphaFoldDB" id="A0A9Q3GLD4"/>
<organism evidence="1 2">
    <name type="scientific">Austropuccinia psidii MF-1</name>
    <dbReference type="NCBI Taxonomy" id="1389203"/>
    <lineage>
        <taxon>Eukaryota</taxon>
        <taxon>Fungi</taxon>
        <taxon>Dikarya</taxon>
        <taxon>Basidiomycota</taxon>
        <taxon>Pucciniomycotina</taxon>
        <taxon>Pucciniomycetes</taxon>
        <taxon>Pucciniales</taxon>
        <taxon>Sphaerophragmiaceae</taxon>
        <taxon>Austropuccinia</taxon>
    </lineage>
</organism>
<gene>
    <name evidence="1" type="ORF">O181_010622</name>
</gene>
<accession>A0A9Q3GLD4</accession>
<name>A0A9Q3GLD4_9BASI</name>
<dbReference type="Proteomes" id="UP000765509">
    <property type="component" value="Unassembled WGS sequence"/>
</dbReference>
<comment type="caution">
    <text evidence="1">The sequence shown here is derived from an EMBL/GenBank/DDBJ whole genome shotgun (WGS) entry which is preliminary data.</text>
</comment>
<dbReference type="EMBL" id="AVOT02002594">
    <property type="protein sequence ID" value="MBW0470907.1"/>
    <property type="molecule type" value="Genomic_DNA"/>
</dbReference>
<evidence type="ECO:0000313" key="1">
    <source>
        <dbReference type="EMBL" id="MBW0470907.1"/>
    </source>
</evidence>